<feature type="compositionally biased region" description="Acidic residues" evidence="1">
    <location>
        <begin position="525"/>
        <end position="534"/>
    </location>
</feature>
<evidence type="ECO:0000259" key="2">
    <source>
        <dbReference type="Pfam" id="PF03445"/>
    </source>
</evidence>
<feature type="compositionally biased region" description="Polar residues" evidence="1">
    <location>
        <begin position="702"/>
        <end position="715"/>
    </location>
</feature>
<organism evidence="3 4">
    <name type="scientific">Clavelina lepadiformis</name>
    <name type="common">Light-bulb sea squirt</name>
    <name type="synonym">Ascidia lepadiformis</name>
    <dbReference type="NCBI Taxonomy" id="159417"/>
    <lineage>
        <taxon>Eukaryota</taxon>
        <taxon>Metazoa</taxon>
        <taxon>Chordata</taxon>
        <taxon>Tunicata</taxon>
        <taxon>Ascidiacea</taxon>
        <taxon>Aplousobranchia</taxon>
        <taxon>Clavelinidae</taxon>
        <taxon>Clavelina</taxon>
    </lineage>
</organism>
<feature type="domain" description="Protein-PII uridylyltransferase N-terminal" evidence="2">
    <location>
        <begin position="122"/>
        <end position="192"/>
    </location>
</feature>
<feature type="region of interest" description="Disordered" evidence="1">
    <location>
        <begin position="524"/>
        <end position="553"/>
    </location>
</feature>
<accession>A0ABP0FTB0</accession>
<comment type="caution">
    <text evidence="3">The sequence shown here is derived from an EMBL/GenBank/DDBJ whole genome shotgun (WGS) entry which is preliminary data.</text>
</comment>
<evidence type="ECO:0000313" key="3">
    <source>
        <dbReference type="EMBL" id="CAK8682880.1"/>
    </source>
</evidence>
<dbReference type="Proteomes" id="UP001642483">
    <property type="component" value="Unassembled WGS sequence"/>
</dbReference>
<sequence>MARDPDKIKLIQSAALLNAALARERENKPAVEEDLKRLCDKVVKNAKRAYANIPDDQKVDVKPDAPVSVLDVSKKVLERLEIFRSYFELKFKDMKIIPSQVESKELSKLKQQKVSTIKHIQERISADYTEYMEDILQRCIEIIGGRPKCGYALMGMGSLARHEITPYSDFESAILLEDGVQRTSGYESIKEYFRWMTVLFQIIIINLGETKLYKVAIPSLNDYYQNYEGENWFRDDYTKNGVSLDGWQPFACTSPLGRQQGTRRKQFKTELIQPVSKMLDNLKMPRSSKIGYNLSNTLAETCFVTGDKLVYDEYVERVQEILDVLRYDKTYLSNLTRIVMKDRKTFRFKNLLKAIENGKFNHKKMIYRSITIFVSALGRFHAIQKRPCFDIIKKLADFGVLSCKDAGELCYAVAIACEVRSKIYLHEKGQEDNIKYSFSRTKKNTSLIVKTVGEKCIFDYFTIADSLQNALFDFDVKFLQKRLVLPRYPSLFNVLVIIWCFGLHEHFKHISREELERIRDYKEIQEEDDDESSDEDRIHEGYTSSEDSSENYELNQQENNNITYYNDGPDVNEECLLLSMLGLSLCYTEKSDTAFDTFLKAVRKQITEPENSENYQKDYINKLNACMSETLSDSIEKMNYFMQNDSGFNASQMVSHEDGTENNVYAWQTNFHSFQDLLYKEMSKARTELLPQVNESNKDANIESNGNNQSTSQAYQELKRSHDEAFTANSDNGNKRK</sequence>
<protein>
    <recommendedName>
        <fullName evidence="2">Protein-PII uridylyltransferase N-terminal domain-containing protein</fullName>
    </recommendedName>
</protein>
<name>A0ABP0FTB0_CLALP</name>
<feature type="region of interest" description="Disordered" evidence="1">
    <location>
        <begin position="692"/>
        <end position="737"/>
    </location>
</feature>
<gene>
    <name evidence="3" type="ORF">CVLEPA_LOCUS14007</name>
</gene>
<reference evidence="3 4" key="1">
    <citation type="submission" date="2024-02" db="EMBL/GenBank/DDBJ databases">
        <authorList>
            <person name="Daric V."/>
            <person name="Darras S."/>
        </authorList>
    </citation>
    <scope>NUCLEOTIDE SEQUENCE [LARGE SCALE GENOMIC DNA]</scope>
</reference>
<dbReference type="EMBL" id="CAWYQH010000096">
    <property type="protein sequence ID" value="CAK8682880.1"/>
    <property type="molecule type" value="Genomic_DNA"/>
</dbReference>
<proteinExistence type="predicted"/>
<dbReference type="InterPro" id="IPR005105">
    <property type="entry name" value="GlnD_Uridyltrans_N"/>
</dbReference>
<keyword evidence="4" id="KW-1185">Reference proteome</keyword>
<dbReference type="PANTHER" id="PTHR19959:SF119">
    <property type="entry name" value="FUNGAL LIPASE-LIKE DOMAIN-CONTAINING PROTEIN"/>
    <property type="match status" value="1"/>
</dbReference>
<dbReference type="PANTHER" id="PTHR19959">
    <property type="entry name" value="KINESIN LIGHT CHAIN"/>
    <property type="match status" value="1"/>
</dbReference>
<feature type="compositionally biased region" description="Polar residues" evidence="1">
    <location>
        <begin position="727"/>
        <end position="737"/>
    </location>
</feature>
<evidence type="ECO:0000313" key="4">
    <source>
        <dbReference type="Proteomes" id="UP001642483"/>
    </source>
</evidence>
<evidence type="ECO:0000256" key="1">
    <source>
        <dbReference type="SAM" id="MobiDB-lite"/>
    </source>
</evidence>
<dbReference type="Pfam" id="PF03445">
    <property type="entry name" value="DUF294"/>
    <property type="match status" value="1"/>
</dbReference>